<dbReference type="EC" id="2.3.1.-" evidence="2"/>
<proteinExistence type="inferred from homology"/>
<dbReference type="GO" id="GO:0016747">
    <property type="term" value="F:acyltransferase activity, transferring groups other than amino-acyl groups"/>
    <property type="evidence" value="ECO:0007669"/>
    <property type="project" value="InterPro"/>
</dbReference>
<evidence type="ECO:0000313" key="8">
    <source>
        <dbReference type="Proteomes" id="UP000006727"/>
    </source>
</evidence>
<dbReference type="CDD" id="cd00831">
    <property type="entry name" value="CHS_like"/>
    <property type="match status" value="1"/>
</dbReference>
<protein>
    <recommendedName>
        <fullName evidence="2">3-ketoacyl-CoA synthase</fullName>
        <ecNumber evidence="2">2.3.1.-</ecNumber>
    </recommendedName>
</protein>
<dbReference type="KEGG" id="ppp:112286436"/>
<dbReference type="GO" id="GO:0016020">
    <property type="term" value="C:membrane"/>
    <property type="evidence" value="ECO:0007669"/>
    <property type="project" value="InterPro"/>
</dbReference>
<dbReference type="Pfam" id="PF02797">
    <property type="entry name" value="Chal_sti_synt_C"/>
    <property type="match status" value="1"/>
</dbReference>
<evidence type="ECO:0000259" key="4">
    <source>
        <dbReference type="Pfam" id="PF02797"/>
    </source>
</evidence>
<dbReference type="OrthoDB" id="329835at2759"/>
<dbReference type="UniPathway" id="UPA00094"/>
<feature type="domain" description="FAE" evidence="5">
    <location>
        <begin position="138"/>
        <end position="421"/>
    </location>
</feature>
<feature type="transmembrane region" description="Helical" evidence="3">
    <location>
        <begin position="106"/>
        <end position="129"/>
    </location>
</feature>
<dbReference type="STRING" id="3218.A0A2K1K488"/>
<evidence type="ECO:0000256" key="1">
    <source>
        <dbReference type="ARBA" id="ARBA00023315"/>
    </source>
</evidence>
<evidence type="ECO:0000259" key="5">
    <source>
        <dbReference type="Pfam" id="PF08392"/>
    </source>
</evidence>
<reference evidence="6 8" key="2">
    <citation type="journal article" date="2018" name="Plant J.">
        <title>The Physcomitrella patens chromosome-scale assembly reveals moss genome structure and evolution.</title>
        <authorList>
            <person name="Lang D."/>
            <person name="Ullrich K.K."/>
            <person name="Murat F."/>
            <person name="Fuchs J."/>
            <person name="Jenkins J."/>
            <person name="Haas F.B."/>
            <person name="Piednoel M."/>
            <person name="Gundlach H."/>
            <person name="Van Bel M."/>
            <person name="Meyberg R."/>
            <person name="Vives C."/>
            <person name="Morata J."/>
            <person name="Symeonidi A."/>
            <person name="Hiss M."/>
            <person name="Muchero W."/>
            <person name="Kamisugi Y."/>
            <person name="Saleh O."/>
            <person name="Blanc G."/>
            <person name="Decker E.L."/>
            <person name="van Gessel N."/>
            <person name="Grimwood J."/>
            <person name="Hayes R.D."/>
            <person name="Graham S.W."/>
            <person name="Gunter L.E."/>
            <person name="McDaniel S.F."/>
            <person name="Hoernstein S.N.W."/>
            <person name="Larsson A."/>
            <person name="Li F.W."/>
            <person name="Perroud P.F."/>
            <person name="Phillips J."/>
            <person name="Ranjan P."/>
            <person name="Rokshar D.S."/>
            <person name="Rothfels C.J."/>
            <person name="Schneider L."/>
            <person name="Shu S."/>
            <person name="Stevenson D.W."/>
            <person name="Thummler F."/>
            <person name="Tillich M."/>
            <person name="Villarreal Aguilar J.C."/>
            <person name="Widiez T."/>
            <person name="Wong G.K."/>
            <person name="Wymore A."/>
            <person name="Zhang Y."/>
            <person name="Zimmer A.D."/>
            <person name="Quatrano R.S."/>
            <person name="Mayer K.F.X."/>
            <person name="Goodstein D."/>
            <person name="Casacuberta J.M."/>
            <person name="Vandepoele K."/>
            <person name="Reski R."/>
            <person name="Cuming A.C."/>
            <person name="Tuskan G.A."/>
            <person name="Maumus F."/>
            <person name="Salse J."/>
            <person name="Schmutz J."/>
            <person name="Rensing S.A."/>
        </authorList>
    </citation>
    <scope>NUCLEOTIDE SEQUENCE [LARGE SCALE GENOMIC DNA]</scope>
    <source>
        <strain evidence="7 8">cv. Gransden 2004</strain>
    </source>
</reference>
<dbReference type="Pfam" id="PF08392">
    <property type="entry name" value="FAE1_CUT1_RppA"/>
    <property type="match status" value="1"/>
</dbReference>
<dbReference type="GO" id="GO:0006633">
    <property type="term" value="P:fatty acid biosynthetic process"/>
    <property type="evidence" value="ECO:0007669"/>
    <property type="project" value="UniProtKB-UniPathway"/>
</dbReference>
<dbReference type="EnsemblPlants" id="Pp3c9_22960V3.2">
    <property type="protein sequence ID" value="Pp3c9_22960V3.2"/>
    <property type="gene ID" value="Pp3c9_22960"/>
</dbReference>
<dbReference type="Gramene" id="Pp3c9_22960V3.1">
    <property type="protein sequence ID" value="Pp3c9_22960V3.1"/>
    <property type="gene ID" value="Pp3c9_22960"/>
</dbReference>
<comment type="pathway">
    <text evidence="2">Lipid metabolism; fatty acid biosynthesis.</text>
</comment>
<organism evidence="6">
    <name type="scientific">Physcomitrium patens</name>
    <name type="common">Spreading-leaved earth moss</name>
    <name type="synonym">Physcomitrella patens</name>
    <dbReference type="NCBI Taxonomy" id="3218"/>
    <lineage>
        <taxon>Eukaryota</taxon>
        <taxon>Viridiplantae</taxon>
        <taxon>Streptophyta</taxon>
        <taxon>Embryophyta</taxon>
        <taxon>Bryophyta</taxon>
        <taxon>Bryophytina</taxon>
        <taxon>Bryopsida</taxon>
        <taxon>Funariidae</taxon>
        <taxon>Funariales</taxon>
        <taxon>Funariaceae</taxon>
        <taxon>Physcomitrium</taxon>
    </lineage>
</organism>
<keyword evidence="2" id="KW-0808">Transferase</keyword>
<keyword evidence="8" id="KW-1185">Reference proteome</keyword>
<evidence type="ECO:0000256" key="2">
    <source>
        <dbReference type="PIRNR" id="PIRNR036417"/>
    </source>
</evidence>
<dbReference type="PIRSF" id="PIRSF036417">
    <property type="entry name" value="3-ktacl-CoA_syn"/>
    <property type="match status" value="1"/>
</dbReference>
<dbReference type="EMBL" id="ABEU02000009">
    <property type="protein sequence ID" value="PNR48596.1"/>
    <property type="molecule type" value="Genomic_DNA"/>
</dbReference>
<dbReference type="Proteomes" id="UP000006727">
    <property type="component" value="Chromosome 9"/>
</dbReference>
<name>A0A2K1K488_PHYPA</name>
<dbReference type="SUPFAM" id="SSF53901">
    <property type="entry name" value="Thiolase-like"/>
    <property type="match status" value="2"/>
</dbReference>
<reference evidence="7" key="3">
    <citation type="submission" date="2020-12" db="UniProtKB">
        <authorList>
            <consortium name="EnsemblPlants"/>
        </authorList>
    </citation>
    <scope>IDENTIFICATION</scope>
</reference>
<keyword evidence="3" id="KW-0472">Membrane</keyword>
<dbReference type="EnsemblPlants" id="Pp3c9_22960V3.1">
    <property type="protein sequence ID" value="Pp3c9_22960V3.1"/>
    <property type="gene ID" value="Pp3c9_22960"/>
</dbReference>
<feature type="domain" description="Chalcone/stilbene synthase C-terminal" evidence="4">
    <location>
        <begin position="441"/>
        <end position="520"/>
    </location>
</feature>
<dbReference type="GeneID" id="112286436"/>
<dbReference type="Gene3D" id="3.40.47.10">
    <property type="match status" value="1"/>
</dbReference>
<evidence type="ECO:0000313" key="7">
    <source>
        <dbReference type="EnsemblPlants" id="Pp3c9_22960V3.1"/>
    </source>
</evidence>
<dbReference type="AlphaFoldDB" id="A0A2K1K488"/>
<dbReference type="Gramene" id="Pp3c9_22960V3.2">
    <property type="protein sequence ID" value="Pp3c9_22960V3.2"/>
    <property type="gene ID" value="Pp3c9_22960"/>
</dbReference>
<dbReference type="InterPro" id="IPR016039">
    <property type="entry name" value="Thiolase-like"/>
</dbReference>
<sequence length="552" mass="60463">MGAKSLDVDCNNGKCGSGDKLDVDAMVRFDSIESINIVQRSMKDSFGPRLVSFKGMLAPVQNVNRGGLGLPLLLLAFAQSASLLWQHGPEMIGLIQKATANIYTSIASEYLSATVAAIASAIIFLLAMWRMFWNSGPSPIYLVDFACFKPADECKMTNEVFLALSAKSGLFTEKSMDFQQKILASSGLGPETYVPPSMHSQPPDLTICTSMKEAEMALFTTVGDLLKRTGVKAQDIGILVVNCSTFCPIPSMSAMVVNHFKMRESIESYHLGGMGCSAGVIAVSLAQDLLKVHKNTYAIVLSTEMISGMQGYKGNYRSMMVGNCIFRWGASAVLLSNKRGDRRVAKYSLVELVRTHKAADDKSFQCVKNTEDADGIIGVSLSRELIHEAGNALKANITTLAPKILPLSEKLKFASNFVARKILKKSQKPYVPDFQKAINHFCIHPGGKAVLDGIEKNLQLSKQHMEPSRMTLHRFGNTSSSSIWYVLAYMEAKHRVRKNDLIWQIALGSGLKCNSAVWKSLRNDQFDASANPWADCVKNYPVSLTPSTSEPK</sequence>
<dbReference type="PANTHER" id="PTHR31561">
    <property type="entry name" value="3-KETOACYL-COA SYNTHASE"/>
    <property type="match status" value="1"/>
</dbReference>
<evidence type="ECO:0000313" key="6">
    <source>
        <dbReference type="EMBL" id="PNR48596.1"/>
    </source>
</evidence>
<keyword evidence="3" id="KW-0812">Transmembrane</keyword>
<reference evidence="6 8" key="1">
    <citation type="journal article" date="2008" name="Science">
        <title>The Physcomitrella genome reveals evolutionary insights into the conquest of land by plants.</title>
        <authorList>
            <person name="Rensing S."/>
            <person name="Lang D."/>
            <person name="Zimmer A."/>
            <person name="Terry A."/>
            <person name="Salamov A."/>
            <person name="Shapiro H."/>
            <person name="Nishiyama T."/>
            <person name="Perroud P.-F."/>
            <person name="Lindquist E."/>
            <person name="Kamisugi Y."/>
            <person name="Tanahashi T."/>
            <person name="Sakakibara K."/>
            <person name="Fujita T."/>
            <person name="Oishi K."/>
            <person name="Shin-I T."/>
            <person name="Kuroki Y."/>
            <person name="Toyoda A."/>
            <person name="Suzuki Y."/>
            <person name="Hashimoto A."/>
            <person name="Yamaguchi K."/>
            <person name="Sugano A."/>
            <person name="Kohara Y."/>
            <person name="Fujiyama A."/>
            <person name="Anterola A."/>
            <person name="Aoki S."/>
            <person name="Ashton N."/>
            <person name="Barbazuk W.B."/>
            <person name="Barker E."/>
            <person name="Bennetzen J."/>
            <person name="Bezanilla M."/>
            <person name="Blankenship R."/>
            <person name="Cho S.H."/>
            <person name="Dutcher S."/>
            <person name="Estelle M."/>
            <person name="Fawcett J.A."/>
            <person name="Gundlach H."/>
            <person name="Hanada K."/>
            <person name="Heyl A."/>
            <person name="Hicks K.A."/>
            <person name="Hugh J."/>
            <person name="Lohr M."/>
            <person name="Mayer K."/>
            <person name="Melkozernov A."/>
            <person name="Murata T."/>
            <person name="Nelson D."/>
            <person name="Pils B."/>
            <person name="Prigge M."/>
            <person name="Reiss B."/>
            <person name="Renner T."/>
            <person name="Rombauts S."/>
            <person name="Rushton P."/>
            <person name="Sanderfoot A."/>
            <person name="Schween G."/>
            <person name="Shiu S.-H."/>
            <person name="Stueber K."/>
            <person name="Theodoulou F.L."/>
            <person name="Tu H."/>
            <person name="Van de Peer Y."/>
            <person name="Verrier P.J."/>
            <person name="Waters E."/>
            <person name="Wood A."/>
            <person name="Yang L."/>
            <person name="Cove D."/>
            <person name="Cuming A."/>
            <person name="Hasebe M."/>
            <person name="Lucas S."/>
            <person name="Mishler D.B."/>
            <person name="Reski R."/>
            <person name="Grigoriev I."/>
            <person name="Quatrano R.S."/>
            <person name="Boore J.L."/>
        </authorList>
    </citation>
    <scope>NUCLEOTIDE SEQUENCE [LARGE SCALE GENOMIC DNA]</scope>
    <source>
        <strain evidence="7 8">cv. Gransden 2004</strain>
    </source>
</reference>
<comment type="similarity">
    <text evidence="2">Belongs to the thiolase-like superfamily. Chalcone/stilbene synthases family.</text>
</comment>
<dbReference type="PaxDb" id="3218-PP1S416_17V6.1"/>
<keyword evidence="1 2" id="KW-0012">Acyltransferase</keyword>
<keyword evidence="3" id="KW-1133">Transmembrane helix</keyword>
<gene>
    <name evidence="7" type="primary">LOC112286436</name>
    <name evidence="6" type="ORF">PHYPA_013073</name>
</gene>
<dbReference type="InterPro" id="IPR013601">
    <property type="entry name" value="FAE1_typ3_polyketide_synth"/>
</dbReference>
<dbReference type="RefSeq" id="XP_024384086.1">
    <property type="nucleotide sequence ID" value="XM_024528318.2"/>
</dbReference>
<dbReference type="InterPro" id="IPR012392">
    <property type="entry name" value="3-ktacl-CoA_syn"/>
</dbReference>
<dbReference type="InterPro" id="IPR012328">
    <property type="entry name" value="Chalcone/stilbene_synt_C"/>
</dbReference>
<accession>A0A2K1K488</accession>
<evidence type="ECO:0000256" key="3">
    <source>
        <dbReference type="SAM" id="Phobius"/>
    </source>
</evidence>